<feature type="transmembrane region" description="Helical" evidence="10">
    <location>
        <begin position="114"/>
        <end position="134"/>
    </location>
</feature>
<dbReference type="Pfam" id="PF02660">
    <property type="entry name" value="G3P_acyltransf"/>
    <property type="match status" value="1"/>
</dbReference>
<dbReference type="EMBL" id="JABXXR010000311">
    <property type="protein sequence ID" value="NVN42180.1"/>
    <property type="molecule type" value="Genomic_DNA"/>
</dbReference>
<keyword evidence="7 10" id="KW-0472">Membrane</keyword>
<keyword evidence="4 10" id="KW-0812">Transmembrane</keyword>
<name>A0A850PIG3_9PROT</name>
<dbReference type="NCBIfam" id="TIGR00023">
    <property type="entry name" value="glycerol-3-phosphate 1-O-acyltransferase PlsY"/>
    <property type="match status" value="1"/>
</dbReference>
<keyword evidence="8 10" id="KW-0594">Phospholipid biosynthesis</keyword>
<evidence type="ECO:0000256" key="1">
    <source>
        <dbReference type="ARBA" id="ARBA00022475"/>
    </source>
</evidence>
<comment type="similarity">
    <text evidence="10">Belongs to the PlsY family.</text>
</comment>
<evidence type="ECO:0000256" key="10">
    <source>
        <dbReference type="HAMAP-Rule" id="MF_01043"/>
    </source>
</evidence>
<feature type="transmembrane region" description="Helical" evidence="10">
    <location>
        <begin position="164"/>
        <end position="182"/>
    </location>
</feature>
<organism evidence="11 12">
    <name type="scientific">Ameyamaea chiangmaiensis</name>
    <dbReference type="NCBI Taxonomy" id="442969"/>
    <lineage>
        <taxon>Bacteria</taxon>
        <taxon>Pseudomonadati</taxon>
        <taxon>Pseudomonadota</taxon>
        <taxon>Alphaproteobacteria</taxon>
        <taxon>Acetobacterales</taxon>
        <taxon>Acetobacteraceae</taxon>
        <taxon>Ameyamaea</taxon>
    </lineage>
</organism>
<dbReference type="Proteomes" id="UP000585665">
    <property type="component" value="Unassembled WGS sequence"/>
</dbReference>
<proteinExistence type="inferred from homology"/>
<dbReference type="SMART" id="SM01207">
    <property type="entry name" value="G3P_acyltransf"/>
    <property type="match status" value="1"/>
</dbReference>
<dbReference type="AlphaFoldDB" id="A0A850PIG3"/>
<protein>
    <recommendedName>
        <fullName evidence="10">Glycerol-3-phosphate acyltransferase</fullName>
    </recommendedName>
    <alternativeName>
        <fullName evidence="10">Acyl-PO4 G3P acyltransferase</fullName>
    </alternativeName>
    <alternativeName>
        <fullName evidence="10">Acyl-phosphate--glycerol-3-phosphate acyltransferase</fullName>
    </alternativeName>
    <alternativeName>
        <fullName evidence="10">G3P acyltransferase</fullName>
        <shortName evidence="10">GPAT</shortName>
        <ecNumber evidence="10">2.3.1.275</ecNumber>
    </alternativeName>
    <alternativeName>
        <fullName evidence="10">Lysophosphatidic acid synthase</fullName>
        <shortName evidence="10">LPA synthase</shortName>
    </alternativeName>
</protein>
<comment type="function">
    <text evidence="10">Catalyzes the transfer of an acyl group from acyl-phosphate (acyl-PO(4)) to glycerol-3-phosphate (G3P) to form lysophosphatidic acid (LPA). This enzyme utilizes acyl-phosphate as fatty acyl donor, but not acyl-CoA or acyl-ACP.</text>
</comment>
<comment type="caution">
    <text evidence="11">The sequence shown here is derived from an EMBL/GenBank/DDBJ whole genome shotgun (WGS) entry which is preliminary data.</text>
</comment>
<keyword evidence="5 10" id="KW-1133">Transmembrane helix</keyword>
<evidence type="ECO:0000256" key="5">
    <source>
        <dbReference type="ARBA" id="ARBA00022989"/>
    </source>
</evidence>
<keyword evidence="2 10" id="KW-0444">Lipid biosynthesis</keyword>
<feature type="transmembrane region" description="Helical" evidence="10">
    <location>
        <begin position="54"/>
        <end position="77"/>
    </location>
</feature>
<evidence type="ECO:0000256" key="8">
    <source>
        <dbReference type="ARBA" id="ARBA00023209"/>
    </source>
</evidence>
<dbReference type="PANTHER" id="PTHR30309">
    <property type="entry name" value="INNER MEMBRANE PROTEIN YGIH"/>
    <property type="match status" value="1"/>
</dbReference>
<dbReference type="InterPro" id="IPR003811">
    <property type="entry name" value="G3P_acylTferase_PlsY"/>
</dbReference>
<comment type="catalytic activity">
    <reaction evidence="10">
        <text>an acyl phosphate + sn-glycerol 3-phosphate = a 1-acyl-sn-glycero-3-phosphate + phosphate</text>
        <dbReference type="Rhea" id="RHEA:34075"/>
        <dbReference type="ChEBI" id="CHEBI:43474"/>
        <dbReference type="ChEBI" id="CHEBI:57597"/>
        <dbReference type="ChEBI" id="CHEBI:57970"/>
        <dbReference type="ChEBI" id="CHEBI:59918"/>
        <dbReference type="EC" id="2.3.1.275"/>
    </reaction>
</comment>
<dbReference type="EC" id="2.3.1.275" evidence="10"/>
<evidence type="ECO:0000256" key="3">
    <source>
        <dbReference type="ARBA" id="ARBA00022679"/>
    </source>
</evidence>
<comment type="subcellular location">
    <subcellularLocation>
        <location evidence="10">Cell membrane</location>
        <topology evidence="10">Multi-pass membrane protein</topology>
    </subcellularLocation>
</comment>
<gene>
    <name evidence="10 11" type="primary">plsY</name>
    <name evidence="11" type="ORF">HUK82_16670</name>
</gene>
<dbReference type="GO" id="GO:0008654">
    <property type="term" value="P:phospholipid biosynthetic process"/>
    <property type="evidence" value="ECO:0007669"/>
    <property type="project" value="UniProtKB-UniRule"/>
</dbReference>
<dbReference type="HAMAP" id="MF_01043">
    <property type="entry name" value="PlsY"/>
    <property type="match status" value="1"/>
</dbReference>
<dbReference type="PANTHER" id="PTHR30309:SF0">
    <property type="entry name" value="GLYCEROL-3-PHOSPHATE ACYLTRANSFERASE-RELATED"/>
    <property type="match status" value="1"/>
</dbReference>
<dbReference type="UniPathway" id="UPA00085"/>
<evidence type="ECO:0000313" key="12">
    <source>
        <dbReference type="Proteomes" id="UP000585665"/>
    </source>
</evidence>
<feature type="transmembrane region" description="Helical" evidence="10">
    <location>
        <begin position="84"/>
        <end position="102"/>
    </location>
</feature>
<evidence type="ECO:0000256" key="9">
    <source>
        <dbReference type="ARBA" id="ARBA00023264"/>
    </source>
</evidence>
<evidence type="ECO:0000313" key="11">
    <source>
        <dbReference type="EMBL" id="NVN42180.1"/>
    </source>
</evidence>
<sequence length="202" mass="20644">MIPLLLGLTLLGYVLGSIPFGLLLTRYYGAGDLRSIGSGNIGATNVLRTGRRGLAAATLALDALKGAVAVLVALAVAPLFAARAEAFAAVAVVVGHCFPIWLKFRGGKGVATGLGAVLALSPITGLLCCVIWLAVARLSRISSAGALAAFVAMPWMLAPLRGEGFGSPVALAGFVIALLVLARHHANIRRLLAGQESRIGGR</sequence>
<accession>A0A850PIG3</accession>
<keyword evidence="3 10" id="KW-0808">Transferase</keyword>
<keyword evidence="6 10" id="KW-0443">Lipid metabolism</keyword>
<evidence type="ECO:0000256" key="4">
    <source>
        <dbReference type="ARBA" id="ARBA00022692"/>
    </source>
</evidence>
<dbReference type="GO" id="GO:0005886">
    <property type="term" value="C:plasma membrane"/>
    <property type="evidence" value="ECO:0007669"/>
    <property type="project" value="UniProtKB-SubCell"/>
</dbReference>
<keyword evidence="12" id="KW-1185">Reference proteome</keyword>
<comment type="subunit">
    <text evidence="10">Probably interacts with PlsX.</text>
</comment>
<keyword evidence="11" id="KW-0012">Acyltransferase</keyword>
<evidence type="ECO:0000256" key="7">
    <source>
        <dbReference type="ARBA" id="ARBA00023136"/>
    </source>
</evidence>
<evidence type="ECO:0000256" key="6">
    <source>
        <dbReference type="ARBA" id="ARBA00023098"/>
    </source>
</evidence>
<keyword evidence="9 10" id="KW-1208">Phospholipid metabolism</keyword>
<dbReference type="GO" id="GO:0043772">
    <property type="term" value="F:acyl-phosphate glycerol-3-phosphate acyltransferase activity"/>
    <property type="evidence" value="ECO:0007669"/>
    <property type="project" value="UniProtKB-UniRule"/>
</dbReference>
<comment type="pathway">
    <text evidence="10">Lipid metabolism; phospholipid metabolism.</text>
</comment>
<keyword evidence="1 10" id="KW-1003">Cell membrane</keyword>
<reference evidence="11 12" key="1">
    <citation type="submission" date="2020-06" db="EMBL/GenBank/DDBJ databases">
        <title>Description of novel acetic acid bacteria.</title>
        <authorList>
            <person name="Sombolestani A."/>
        </authorList>
    </citation>
    <scope>NUCLEOTIDE SEQUENCE [LARGE SCALE GENOMIC DNA]</scope>
    <source>
        <strain evidence="11 12">LMG 27010</strain>
    </source>
</reference>
<evidence type="ECO:0000256" key="2">
    <source>
        <dbReference type="ARBA" id="ARBA00022516"/>
    </source>
</evidence>